<dbReference type="EMBL" id="JACDQQ010000575">
    <property type="protein sequence ID" value="MBA0084497.1"/>
    <property type="molecule type" value="Genomic_DNA"/>
</dbReference>
<reference evidence="1" key="1">
    <citation type="submission" date="2020-06" db="EMBL/GenBank/DDBJ databases">
        <title>Legume-microbial interactions unlock mineral nutrients during tropical forest succession.</title>
        <authorList>
            <person name="Epihov D.Z."/>
        </authorList>
    </citation>
    <scope>NUCLEOTIDE SEQUENCE [LARGE SCALE GENOMIC DNA]</scope>
    <source>
        <strain evidence="1">Pan2503</strain>
    </source>
</reference>
<dbReference type="AlphaFoldDB" id="A0A7V8SWC1"/>
<accession>A0A7V8SWC1</accession>
<dbReference type="Proteomes" id="UP000567293">
    <property type="component" value="Unassembled WGS sequence"/>
</dbReference>
<sequence length="374" mass="39590">MSFLVEGKADTVKMSGYYELDWLGACASSNSRQSNSYCMRQRQIWGQAAFSNGWTITGGQMWSLATETKKGLDNRTEAPPMTIDAAYNVGFTWARQYGFRVTKNFNDKAWIGFSVENPQLTLTTHGNATSFFVGAPATGGGLLNATDGTGYASNSTPDFIVKAAFEPGRGHYEVFGIVANYRARVYPCFVTSATGVAYPLPASCGGAPTSAGAFNDTRTGGGGGVNIRLPLDAGKKFEVGAHGMFGDGIGRYSDEQIADVTTRPDGTLALIRGGGGLGTIEVHPSPKLDLYLNYGIEFSWRTAYTYTSTTGVTVPVGFGSPRFNNSSCEIGEANPGTGGFSGNAANGTCTGDIRNIQEGTIGFWHKPYQGPKGG</sequence>
<gene>
    <name evidence="1" type="ORF">HRJ53_05840</name>
</gene>
<protein>
    <recommendedName>
        <fullName evidence="3">Porin</fullName>
    </recommendedName>
</protein>
<evidence type="ECO:0000313" key="2">
    <source>
        <dbReference type="Proteomes" id="UP000567293"/>
    </source>
</evidence>
<keyword evidence="2" id="KW-1185">Reference proteome</keyword>
<comment type="caution">
    <text evidence="1">The sequence shown here is derived from an EMBL/GenBank/DDBJ whole genome shotgun (WGS) entry which is preliminary data.</text>
</comment>
<organism evidence="1 2">
    <name type="scientific">Candidatus Acidiferrum panamense</name>
    <dbReference type="NCBI Taxonomy" id="2741543"/>
    <lineage>
        <taxon>Bacteria</taxon>
        <taxon>Pseudomonadati</taxon>
        <taxon>Acidobacteriota</taxon>
        <taxon>Terriglobia</taxon>
        <taxon>Candidatus Acidiferrales</taxon>
        <taxon>Candidatus Acidiferrum</taxon>
    </lineage>
</organism>
<feature type="non-terminal residue" evidence="1">
    <location>
        <position position="374"/>
    </location>
</feature>
<proteinExistence type="predicted"/>
<evidence type="ECO:0000313" key="1">
    <source>
        <dbReference type="EMBL" id="MBA0084497.1"/>
    </source>
</evidence>
<name>A0A7V8SWC1_9BACT</name>
<evidence type="ECO:0008006" key="3">
    <source>
        <dbReference type="Google" id="ProtNLM"/>
    </source>
</evidence>